<dbReference type="OrthoDB" id="413313at2759"/>
<reference evidence="2" key="1">
    <citation type="submission" date="2019-10" db="EMBL/GenBank/DDBJ databases">
        <authorList>
            <consortium name="DOE Joint Genome Institute"/>
            <person name="Kuo A."/>
            <person name="Miyauchi S."/>
            <person name="Kiss E."/>
            <person name="Drula E."/>
            <person name="Kohler A."/>
            <person name="Sanchez-Garcia M."/>
            <person name="Andreopoulos B."/>
            <person name="Barry K.W."/>
            <person name="Bonito G."/>
            <person name="Buee M."/>
            <person name="Carver A."/>
            <person name="Chen C."/>
            <person name="Cichocki N."/>
            <person name="Clum A."/>
            <person name="Culley D."/>
            <person name="Crous P.W."/>
            <person name="Fauchery L."/>
            <person name="Girlanda M."/>
            <person name="Hayes R."/>
            <person name="Keri Z."/>
            <person name="LaButti K."/>
            <person name="Lipzen A."/>
            <person name="Lombard V."/>
            <person name="Magnuson J."/>
            <person name="Maillard F."/>
            <person name="Morin E."/>
            <person name="Murat C."/>
            <person name="Nolan M."/>
            <person name="Ohm R."/>
            <person name="Pangilinan J."/>
            <person name="Pereira M."/>
            <person name="Perotto S."/>
            <person name="Peter M."/>
            <person name="Riley R."/>
            <person name="Sitrit Y."/>
            <person name="Stielow B."/>
            <person name="Szollosi G."/>
            <person name="Zifcakova L."/>
            <person name="Stursova M."/>
            <person name="Spatafora J.W."/>
            <person name="Tedersoo L."/>
            <person name="Vaario L.-M."/>
            <person name="Yamada A."/>
            <person name="Yan M."/>
            <person name="Wang P."/>
            <person name="Xu J."/>
            <person name="Bruns T."/>
            <person name="Baldrian P."/>
            <person name="Vilgalys R."/>
            <person name="Henrissat B."/>
            <person name="Grigoriev I.V."/>
            <person name="Hibbett D."/>
            <person name="Nagy L.G."/>
            <person name="Martin F.M."/>
        </authorList>
    </citation>
    <scope>NUCLEOTIDE SEQUENCE</scope>
    <source>
        <strain evidence="2">Prilba</strain>
    </source>
</reference>
<evidence type="ECO:0000256" key="1">
    <source>
        <dbReference type="SAM" id="Phobius"/>
    </source>
</evidence>
<dbReference type="Proteomes" id="UP000759537">
    <property type="component" value="Unassembled WGS sequence"/>
</dbReference>
<gene>
    <name evidence="2" type="ORF">DFH94DRAFT_103252</name>
</gene>
<feature type="transmembrane region" description="Helical" evidence="1">
    <location>
        <begin position="20"/>
        <end position="41"/>
    </location>
</feature>
<accession>A0A9P5MSC7</accession>
<reference evidence="2" key="2">
    <citation type="journal article" date="2020" name="Nat. Commun.">
        <title>Large-scale genome sequencing of mycorrhizal fungi provides insights into the early evolution of symbiotic traits.</title>
        <authorList>
            <person name="Miyauchi S."/>
            <person name="Kiss E."/>
            <person name="Kuo A."/>
            <person name="Drula E."/>
            <person name="Kohler A."/>
            <person name="Sanchez-Garcia M."/>
            <person name="Morin E."/>
            <person name="Andreopoulos B."/>
            <person name="Barry K.W."/>
            <person name="Bonito G."/>
            <person name="Buee M."/>
            <person name="Carver A."/>
            <person name="Chen C."/>
            <person name="Cichocki N."/>
            <person name="Clum A."/>
            <person name="Culley D."/>
            <person name="Crous P.W."/>
            <person name="Fauchery L."/>
            <person name="Girlanda M."/>
            <person name="Hayes R.D."/>
            <person name="Keri Z."/>
            <person name="LaButti K."/>
            <person name="Lipzen A."/>
            <person name="Lombard V."/>
            <person name="Magnuson J."/>
            <person name="Maillard F."/>
            <person name="Murat C."/>
            <person name="Nolan M."/>
            <person name="Ohm R.A."/>
            <person name="Pangilinan J."/>
            <person name="Pereira M.F."/>
            <person name="Perotto S."/>
            <person name="Peter M."/>
            <person name="Pfister S."/>
            <person name="Riley R."/>
            <person name="Sitrit Y."/>
            <person name="Stielow J.B."/>
            <person name="Szollosi G."/>
            <person name="Zifcakova L."/>
            <person name="Stursova M."/>
            <person name="Spatafora J.W."/>
            <person name="Tedersoo L."/>
            <person name="Vaario L.M."/>
            <person name="Yamada A."/>
            <person name="Yan M."/>
            <person name="Wang P."/>
            <person name="Xu J."/>
            <person name="Bruns T."/>
            <person name="Baldrian P."/>
            <person name="Vilgalys R."/>
            <person name="Dunand C."/>
            <person name="Henrissat B."/>
            <person name="Grigoriev I.V."/>
            <person name="Hibbett D."/>
            <person name="Nagy L.G."/>
            <person name="Martin F.M."/>
        </authorList>
    </citation>
    <scope>NUCLEOTIDE SEQUENCE</scope>
    <source>
        <strain evidence="2">Prilba</strain>
    </source>
</reference>
<keyword evidence="3" id="KW-1185">Reference proteome</keyword>
<organism evidence="2 3">
    <name type="scientific">Russula ochroleuca</name>
    <dbReference type="NCBI Taxonomy" id="152965"/>
    <lineage>
        <taxon>Eukaryota</taxon>
        <taxon>Fungi</taxon>
        <taxon>Dikarya</taxon>
        <taxon>Basidiomycota</taxon>
        <taxon>Agaricomycotina</taxon>
        <taxon>Agaricomycetes</taxon>
        <taxon>Russulales</taxon>
        <taxon>Russulaceae</taxon>
        <taxon>Russula</taxon>
    </lineage>
</organism>
<dbReference type="InterPro" id="IPR013946">
    <property type="entry name" value="NCA2-like"/>
</dbReference>
<dbReference type="EMBL" id="WHVB01000014">
    <property type="protein sequence ID" value="KAF8476699.1"/>
    <property type="molecule type" value="Genomic_DNA"/>
</dbReference>
<evidence type="ECO:0000313" key="2">
    <source>
        <dbReference type="EMBL" id="KAF8476699.1"/>
    </source>
</evidence>
<keyword evidence="1" id="KW-0472">Membrane</keyword>
<dbReference type="Pfam" id="PF08637">
    <property type="entry name" value="NCA2"/>
    <property type="match status" value="1"/>
</dbReference>
<protein>
    <submittedName>
        <fullName evidence="2">Uncharacterized protein</fullName>
    </submittedName>
</protein>
<comment type="caution">
    <text evidence="2">The sequence shown here is derived from an EMBL/GenBank/DDBJ whole genome shotgun (WGS) entry which is preliminary data.</text>
</comment>
<proteinExistence type="predicted"/>
<name>A0A9P5MSC7_9AGAM</name>
<dbReference type="AlphaFoldDB" id="A0A9P5MSC7"/>
<evidence type="ECO:0000313" key="3">
    <source>
        <dbReference type="Proteomes" id="UP000759537"/>
    </source>
</evidence>
<keyword evidence="1" id="KW-1133">Transmembrane helix</keyword>
<sequence length="168" mass="18557">MTFPTNYASATSRVTPVLRIYVAPALSFVYIMGYCLGRLFASSRGHKGGGRRRRTIAWLTMCRIERLLITQLRTCRDHHYTHAEVEHQSAEDTKGAIPALTTGLLLPSVSLLRVRGDVAASDEPAEGEIIGGRRGLRGSHVVSVWDEVMCYFLTAMNSLLPATSMAYN</sequence>
<keyword evidence="1" id="KW-0812">Transmembrane</keyword>